<dbReference type="AlphaFoldDB" id="A0A1H4AWY2"/>
<gene>
    <name evidence="1" type="ORF">SAMN05443550_103123</name>
</gene>
<proteinExistence type="predicted"/>
<keyword evidence="2" id="KW-1185">Reference proteome</keyword>
<reference evidence="1 2" key="1">
    <citation type="submission" date="2016-10" db="EMBL/GenBank/DDBJ databases">
        <authorList>
            <person name="de Groot N.N."/>
        </authorList>
    </citation>
    <scope>NUCLEOTIDE SEQUENCE [LARGE SCALE GENOMIC DNA]</scope>
    <source>
        <strain evidence="1 2">DSM 19033</strain>
    </source>
</reference>
<dbReference type="Proteomes" id="UP000198850">
    <property type="component" value="Unassembled WGS sequence"/>
</dbReference>
<name>A0A1H4AWY2_9SPHI</name>
<protein>
    <submittedName>
        <fullName evidence="1">Uncharacterized protein</fullName>
    </submittedName>
</protein>
<dbReference type="STRING" id="425514.SAMN05443550_103123"/>
<dbReference type="EMBL" id="FNRA01000003">
    <property type="protein sequence ID" value="SEA40399.1"/>
    <property type="molecule type" value="Genomic_DNA"/>
</dbReference>
<sequence>MKNQIPEQHTGGKLDTIAKAEFLTAADAKDFYQIAKRRLLHPSKWAEICEVPLSTFTLTDTEGNTLTREAREGDYLKIDIPGPGTHSGDSFDWVRIEKIEEEVSADSEIVSLQARPAANPASDDTSTAHFFTSLATSTFQVKRTGNLVYAEEHGRNEVPNTDTSHLADNIRNTLVGWTAKIGLSYPQWKSLVKGIADTESQIN</sequence>
<evidence type="ECO:0000313" key="1">
    <source>
        <dbReference type="EMBL" id="SEA40399.1"/>
    </source>
</evidence>
<dbReference type="OrthoDB" id="947646at2"/>
<evidence type="ECO:0000313" key="2">
    <source>
        <dbReference type="Proteomes" id="UP000198850"/>
    </source>
</evidence>
<accession>A0A1H4AWY2</accession>
<organism evidence="1 2">
    <name type="scientific">Pedobacter hartonius</name>
    <dbReference type="NCBI Taxonomy" id="425514"/>
    <lineage>
        <taxon>Bacteria</taxon>
        <taxon>Pseudomonadati</taxon>
        <taxon>Bacteroidota</taxon>
        <taxon>Sphingobacteriia</taxon>
        <taxon>Sphingobacteriales</taxon>
        <taxon>Sphingobacteriaceae</taxon>
        <taxon>Pedobacter</taxon>
    </lineage>
</organism>
<dbReference type="RefSeq" id="WP_090555784.1">
    <property type="nucleotide sequence ID" value="NZ_FNRA01000003.1"/>
</dbReference>